<evidence type="ECO:0000313" key="2">
    <source>
        <dbReference type="Proteomes" id="UP000238523"/>
    </source>
</evidence>
<reference evidence="1 2" key="1">
    <citation type="submission" date="2017-11" db="EMBL/GenBank/DDBJ databases">
        <title>Complete genome of Rhizobium leguminosarum Norway, an ineffective micro-symbiont.</title>
        <authorList>
            <person name="Hoffrichter A."/>
            <person name="Liang J."/>
            <person name="Brachmann A."/>
            <person name="Marin M."/>
        </authorList>
    </citation>
    <scope>NUCLEOTIDE SEQUENCE [LARGE SCALE GENOMIC DNA]</scope>
    <source>
        <strain evidence="1 2">Norway</strain>
    </source>
</reference>
<evidence type="ECO:0000313" key="1">
    <source>
        <dbReference type="EMBL" id="AUW43972.1"/>
    </source>
</evidence>
<sequence>MLVGRSAALYSTLIYGISRRRGDARLLVARSLTMVASNDDAVFQFGPDHDRLLAPGGGAWFLGTANPVLTWSFWRF</sequence>
<accession>A0A2K9Z6V8</accession>
<organism evidence="1 2">
    <name type="scientific">Rhizobium leguminosarum</name>
    <dbReference type="NCBI Taxonomy" id="384"/>
    <lineage>
        <taxon>Bacteria</taxon>
        <taxon>Pseudomonadati</taxon>
        <taxon>Pseudomonadota</taxon>
        <taxon>Alphaproteobacteria</taxon>
        <taxon>Hyphomicrobiales</taxon>
        <taxon>Rhizobiaceae</taxon>
        <taxon>Rhizobium/Agrobacterium group</taxon>
        <taxon>Rhizobium</taxon>
    </lineage>
</organism>
<name>A0A2K9Z6V8_RHILE</name>
<protein>
    <submittedName>
        <fullName evidence="1">Uncharacterized protein</fullName>
    </submittedName>
</protein>
<gene>
    <name evidence="1" type="ORF">CUJ84_Chr003641</name>
</gene>
<dbReference type="EMBL" id="CP025012">
    <property type="protein sequence ID" value="AUW43972.1"/>
    <property type="molecule type" value="Genomic_DNA"/>
</dbReference>
<proteinExistence type="predicted"/>
<dbReference type="AlphaFoldDB" id="A0A2K9Z6V8"/>
<dbReference type="Proteomes" id="UP000238523">
    <property type="component" value="Chromosome"/>
</dbReference>